<reference evidence="1" key="1">
    <citation type="submission" date="2013-08" db="EMBL/GenBank/DDBJ databases">
        <authorList>
            <person name="Mendez C."/>
            <person name="Richter M."/>
            <person name="Ferrer M."/>
            <person name="Sanchez J."/>
        </authorList>
    </citation>
    <scope>NUCLEOTIDE SEQUENCE</scope>
</reference>
<proteinExistence type="predicted"/>
<protein>
    <submittedName>
        <fullName evidence="1">Filamentous hemeagglutinin family protein</fullName>
    </submittedName>
</protein>
<comment type="caution">
    <text evidence="1">The sequence shown here is derived from an EMBL/GenBank/DDBJ whole genome shotgun (WGS) entry which is preliminary data.</text>
</comment>
<dbReference type="SUPFAM" id="SSF51126">
    <property type="entry name" value="Pectin lyase-like"/>
    <property type="match status" value="1"/>
</dbReference>
<organism evidence="1">
    <name type="scientific">mine drainage metagenome</name>
    <dbReference type="NCBI Taxonomy" id="410659"/>
    <lineage>
        <taxon>unclassified sequences</taxon>
        <taxon>metagenomes</taxon>
        <taxon>ecological metagenomes</taxon>
    </lineage>
</organism>
<name>T1AC69_9ZZZZ</name>
<gene>
    <name evidence="1" type="ORF">B1B_09786</name>
</gene>
<sequence>MNPNGLIFGSGSVVSASGVMAFASATPWGKPTGTVTNAGVLTATDNGTVALVGTSVSNSGTISAPGGEVILAAGSTVTPIVTDGGLLRLCCHRRAEARWTTRGIVSAETLNGKTGT</sequence>
<feature type="non-terminal residue" evidence="1">
    <location>
        <position position="116"/>
    </location>
</feature>
<dbReference type="InterPro" id="IPR011050">
    <property type="entry name" value="Pectin_lyase_fold/virulence"/>
</dbReference>
<accession>T1AC69</accession>
<dbReference type="InterPro" id="IPR012334">
    <property type="entry name" value="Pectin_lyas_fold"/>
</dbReference>
<reference evidence="1" key="2">
    <citation type="journal article" date="2014" name="ISME J.">
        <title>Microbial stratification in low pH oxic and suboxic macroscopic growths along an acid mine drainage.</title>
        <authorList>
            <person name="Mendez-Garcia C."/>
            <person name="Mesa V."/>
            <person name="Sprenger R.R."/>
            <person name="Richter M."/>
            <person name="Diez M.S."/>
            <person name="Solano J."/>
            <person name="Bargiela R."/>
            <person name="Golyshina O.V."/>
            <person name="Manteca A."/>
            <person name="Ramos J.L."/>
            <person name="Gallego J.R."/>
            <person name="Llorente I."/>
            <person name="Martins Dos Santos V.A."/>
            <person name="Jensen O.N."/>
            <person name="Pelaez A.I."/>
            <person name="Sanchez J."/>
            <person name="Ferrer M."/>
        </authorList>
    </citation>
    <scope>NUCLEOTIDE SEQUENCE</scope>
</reference>
<evidence type="ECO:0000313" key="1">
    <source>
        <dbReference type="EMBL" id="EQD54213.1"/>
    </source>
</evidence>
<dbReference type="Gene3D" id="2.160.20.10">
    <property type="entry name" value="Single-stranded right-handed beta-helix, Pectin lyase-like"/>
    <property type="match status" value="1"/>
</dbReference>
<dbReference type="EMBL" id="AUZY01006477">
    <property type="protein sequence ID" value="EQD54213.1"/>
    <property type="molecule type" value="Genomic_DNA"/>
</dbReference>
<dbReference type="AlphaFoldDB" id="T1AC69"/>